<feature type="region of interest" description="Disordered" evidence="1">
    <location>
        <begin position="1"/>
        <end position="24"/>
    </location>
</feature>
<dbReference type="InterPro" id="IPR050618">
    <property type="entry name" value="Ubq-SigPath_Reg"/>
</dbReference>
<sequence length="610" mass="68632">MYFTSSNSSSNDEGEEQFTHFAPEKSIFPNLSSSEELRIIKARMARILEKKRTKTMGTSSRGTSDDVTEQNTEMDDDVDNCDDVSSSFHEDTKQQQQYEKRKTANIAFAGQFKAILKRITELEKKQHKQNEKVTKALIGQMKQLQNDHQKQLERISELEKQQTVIFDQLNTAQKQIDDRISQPQTDQQPMELCAKISELETNTNILFGKILDEFSEFGNFVGILKDRFGRELLNSVHPKIRVKICEKFSNVQSNCWDANACHKNLRIFGSECLIIHYKEAESAWVSVFAKYSVPSSEIGGLFYFEVKIIHLRNCAKIGFSTKAMAFCEKAEGLYSYVYGNKGEFWTHCTSKKGKPKYSRDDVIGCGVNLASGRIIFTKNGQPLDTADLFVCPSSPSANDDDAVDHRLFPCVSLADSGDLIEANFGPNFKFDPANAEEYSNTTQRNCWDLAVCHNEITISGPHNLIVHHKGNGNGWRSVFAKYSILHNSATESIDMFYFETPLDGTIQNRTGTYAFDRNGIFWVDKLNKNGGEKFADGDTVGCGVNLANQKLIFTKNGHQLDGTNSLLLSSSVPADSLFPFVSLADYGDKIQFRAKFHAIVAGEEKEEADE</sequence>
<dbReference type="Gene3D" id="2.60.120.920">
    <property type="match status" value="2"/>
</dbReference>
<dbReference type="InterPro" id="IPR043136">
    <property type="entry name" value="B30.2/SPRY_sf"/>
</dbReference>
<accession>A0ABD2IBJ8</accession>
<keyword evidence="4" id="KW-1185">Reference proteome</keyword>
<reference evidence="3 4" key="1">
    <citation type="submission" date="2024-10" db="EMBL/GenBank/DDBJ databases">
        <authorList>
            <person name="Kim D."/>
        </authorList>
    </citation>
    <scope>NUCLEOTIDE SEQUENCE [LARGE SCALE GENOMIC DNA]</scope>
    <source>
        <strain evidence="3">BH-2024</strain>
    </source>
</reference>
<name>A0ABD2IBJ8_9BILA</name>
<dbReference type="CDD" id="cd12885">
    <property type="entry name" value="SPRY_RanBP_like"/>
    <property type="match status" value="2"/>
</dbReference>
<dbReference type="Proteomes" id="UP001620626">
    <property type="component" value="Unassembled WGS sequence"/>
</dbReference>
<gene>
    <name evidence="3" type="ORF">niasHT_039095</name>
</gene>
<dbReference type="InterPro" id="IPR003877">
    <property type="entry name" value="SPRY_dom"/>
</dbReference>
<dbReference type="PANTHER" id="PTHR12864">
    <property type="entry name" value="RAN BINDING PROTEIN 9-RELATED"/>
    <property type="match status" value="1"/>
</dbReference>
<feature type="domain" description="B30.2/SPRY" evidence="2">
    <location>
        <begin position="233"/>
        <end position="429"/>
    </location>
</feature>
<protein>
    <recommendedName>
        <fullName evidence="2">B30.2/SPRY domain-containing protein</fullName>
    </recommendedName>
</protein>
<comment type="caution">
    <text evidence="3">The sequence shown here is derived from an EMBL/GenBank/DDBJ whole genome shotgun (WGS) entry which is preliminary data.</text>
</comment>
<dbReference type="InterPro" id="IPR044736">
    <property type="entry name" value="Gid1/RanBPM/SPLA_SPRY"/>
</dbReference>
<dbReference type="PROSITE" id="PS50188">
    <property type="entry name" value="B302_SPRY"/>
    <property type="match status" value="1"/>
</dbReference>
<proteinExistence type="predicted"/>
<evidence type="ECO:0000313" key="4">
    <source>
        <dbReference type="Proteomes" id="UP001620626"/>
    </source>
</evidence>
<dbReference type="InterPro" id="IPR001870">
    <property type="entry name" value="B30.2/SPRY"/>
</dbReference>
<organism evidence="3 4">
    <name type="scientific">Heterodera trifolii</name>
    <dbReference type="NCBI Taxonomy" id="157864"/>
    <lineage>
        <taxon>Eukaryota</taxon>
        <taxon>Metazoa</taxon>
        <taxon>Ecdysozoa</taxon>
        <taxon>Nematoda</taxon>
        <taxon>Chromadorea</taxon>
        <taxon>Rhabditida</taxon>
        <taxon>Tylenchina</taxon>
        <taxon>Tylenchomorpha</taxon>
        <taxon>Tylenchoidea</taxon>
        <taxon>Heteroderidae</taxon>
        <taxon>Heteroderinae</taxon>
        <taxon>Heterodera</taxon>
    </lineage>
</organism>
<dbReference type="SUPFAM" id="SSF49899">
    <property type="entry name" value="Concanavalin A-like lectins/glucanases"/>
    <property type="match status" value="2"/>
</dbReference>
<feature type="region of interest" description="Disordered" evidence="1">
    <location>
        <begin position="51"/>
        <end position="79"/>
    </location>
</feature>
<dbReference type="AlphaFoldDB" id="A0ABD2IBJ8"/>
<evidence type="ECO:0000259" key="2">
    <source>
        <dbReference type="PROSITE" id="PS50188"/>
    </source>
</evidence>
<dbReference type="EMBL" id="JBICBT010001247">
    <property type="protein sequence ID" value="KAL3076641.1"/>
    <property type="molecule type" value="Genomic_DNA"/>
</dbReference>
<evidence type="ECO:0000313" key="3">
    <source>
        <dbReference type="EMBL" id="KAL3076641.1"/>
    </source>
</evidence>
<dbReference type="SMART" id="SM00449">
    <property type="entry name" value="SPRY"/>
    <property type="match status" value="2"/>
</dbReference>
<feature type="compositionally biased region" description="Low complexity" evidence="1">
    <location>
        <begin position="1"/>
        <end position="11"/>
    </location>
</feature>
<dbReference type="Pfam" id="PF00622">
    <property type="entry name" value="SPRY"/>
    <property type="match status" value="2"/>
</dbReference>
<feature type="compositionally biased region" description="Acidic residues" evidence="1">
    <location>
        <begin position="66"/>
        <end position="79"/>
    </location>
</feature>
<evidence type="ECO:0000256" key="1">
    <source>
        <dbReference type="SAM" id="MobiDB-lite"/>
    </source>
</evidence>
<dbReference type="InterPro" id="IPR013320">
    <property type="entry name" value="ConA-like_dom_sf"/>
</dbReference>